<dbReference type="RefSeq" id="WP_106180580.1">
    <property type="nucleotide sequence ID" value="NZ_PVNH01000009.1"/>
</dbReference>
<gene>
    <name evidence="2" type="ORF">B0I33_10919</name>
</gene>
<dbReference type="SUPFAM" id="SSF47413">
    <property type="entry name" value="lambda repressor-like DNA-binding domains"/>
    <property type="match status" value="1"/>
</dbReference>
<dbReference type="AlphaFoldDB" id="A0A2T0LPT0"/>
<dbReference type="Pfam" id="PF13560">
    <property type="entry name" value="HTH_31"/>
    <property type="match status" value="1"/>
</dbReference>
<feature type="domain" description="HTH cro/C1-type" evidence="1">
    <location>
        <begin position="14"/>
        <end position="67"/>
    </location>
</feature>
<evidence type="ECO:0000259" key="1">
    <source>
        <dbReference type="PROSITE" id="PS50943"/>
    </source>
</evidence>
<keyword evidence="3" id="KW-1185">Reference proteome</keyword>
<name>A0A2T0LPT0_9PSEU</name>
<dbReference type="OrthoDB" id="513181at2"/>
<dbReference type="CDD" id="cd00093">
    <property type="entry name" value="HTH_XRE"/>
    <property type="match status" value="1"/>
</dbReference>
<dbReference type="Proteomes" id="UP000238362">
    <property type="component" value="Unassembled WGS sequence"/>
</dbReference>
<dbReference type="InterPro" id="IPR001387">
    <property type="entry name" value="Cro/C1-type_HTH"/>
</dbReference>
<protein>
    <submittedName>
        <fullName evidence="2">Helix-turn-helix protein</fullName>
    </submittedName>
</protein>
<dbReference type="InterPro" id="IPR010982">
    <property type="entry name" value="Lambda_DNA-bd_dom_sf"/>
</dbReference>
<sequence>MEGRMDARRLYDALDAQRRARGLSWRQVAQEAGVSPSLLSRMGNGQRPDLDGFIGLVQWLGTPAEEFMVRSGGQRREQAGPALEAQLALLLRARDDLTDADKEYLLEVVGTTMRRIRADRQES</sequence>
<proteinExistence type="predicted"/>
<dbReference type="PROSITE" id="PS50943">
    <property type="entry name" value="HTH_CROC1"/>
    <property type="match status" value="1"/>
</dbReference>
<dbReference type="EMBL" id="PVNH01000009">
    <property type="protein sequence ID" value="PRX45358.1"/>
    <property type="molecule type" value="Genomic_DNA"/>
</dbReference>
<reference evidence="2 3" key="1">
    <citation type="submission" date="2018-03" db="EMBL/GenBank/DDBJ databases">
        <title>Genomic Encyclopedia of Type Strains, Phase III (KMG-III): the genomes of soil and plant-associated and newly described type strains.</title>
        <authorList>
            <person name="Whitman W."/>
        </authorList>
    </citation>
    <scope>NUCLEOTIDE SEQUENCE [LARGE SCALE GENOMIC DNA]</scope>
    <source>
        <strain evidence="2 3">CGMCC 4.7125</strain>
    </source>
</reference>
<organism evidence="2 3">
    <name type="scientific">Prauserella shujinwangii</name>
    <dbReference type="NCBI Taxonomy" id="1453103"/>
    <lineage>
        <taxon>Bacteria</taxon>
        <taxon>Bacillati</taxon>
        <taxon>Actinomycetota</taxon>
        <taxon>Actinomycetes</taxon>
        <taxon>Pseudonocardiales</taxon>
        <taxon>Pseudonocardiaceae</taxon>
        <taxon>Prauserella</taxon>
    </lineage>
</organism>
<dbReference type="GO" id="GO:0003677">
    <property type="term" value="F:DNA binding"/>
    <property type="evidence" value="ECO:0007669"/>
    <property type="project" value="InterPro"/>
</dbReference>
<accession>A0A2T0LPT0</accession>
<evidence type="ECO:0000313" key="2">
    <source>
        <dbReference type="EMBL" id="PRX45358.1"/>
    </source>
</evidence>
<dbReference type="Gene3D" id="1.10.260.40">
    <property type="entry name" value="lambda repressor-like DNA-binding domains"/>
    <property type="match status" value="1"/>
</dbReference>
<comment type="caution">
    <text evidence="2">The sequence shown here is derived from an EMBL/GenBank/DDBJ whole genome shotgun (WGS) entry which is preliminary data.</text>
</comment>
<dbReference type="SMART" id="SM00530">
    <property type="entry name" value="HTH_XRE"/>
    <property type="match status" value="1"/>
</dbReference>
<evidence type="ECO:0000313" key="3">
    <source>
        <dbReference type="Proteomes" id="UP000238362"/>
    </source>
</evidence>